<dbReference type="InterPro" id="IPR000835">
    <property type="entry name" value="HTH_MarR-typ"/>
</dbReference>
<dbReference type="InterPro" id="IPR036390">
    <property type="entry name" value="WH_DNA-bd_sf"/>
</dbReference>
<name>A0A4R4NGI7_9ACTN</name>
<organism evidence="2 3">
    <name type="scientific">Nonomuraea longispora</name>
    <dbReference type="NCBI Taxonomy" id="1848320"/>
    <lineage>
        <taxon>Bacteria</taxon>
        <taxon>Bacillati</taxon>
        <taxon>Actinomycetota</taxon>
        <taxon>Actinomycetes</taxon>
        <taxon>Streptosporangiales</taxon>
        <taxon>Streptosporangiaceae</taxon>
        <taxon>Nonomuraea</taxon>
    </lineage>
</organism>
<dbReference type="InterPro" id="IPR039422">
    <property type="entry name" value="MarR/SlyA-like"/>
</dbReference>
<evidence type="ECO:0000313" key="2">
    <source>
        <dbReference type="EMBL" id="TDC08145.1"/>
    </source>
</evidence>
<dbReference type="PRINTS" id="PR00598">
    <property type="entry name" value="HTHMARR"/>
</dbReference>
<feature type="domain" description="HTH marR-type" evidence="1">
    <location>
        <begin position="2"/>
        <end position="138"/>
    </location>
</feature>
<dbReference type="RefSeq" id="WP_132332334.1">
    <property type="nucleotide sequence ID" value="NZ_SMJZ01000031.1"/>
</dbReference>
<keyword evidence="3" id="KW-1185">Reference proteome</keyword>
<dbReference type="SMART" id="SM00347">
    <property type="entry name" value="HTH_MARR"/>
    <property type="match status" value="1"/>
</dbReference>
<dbReference type="GO" id="GO:0003700">
    <property type="term" value="F:DNA-binding transcription factor activity"/>
    <property type="evidence" value="ECO:0007669"/>
    <property type="project" value="InterPro"/>
</dbReference>
<sequence>MRQHLVDELMLALTDLQNASEMADAAVSERLGLNRTDSRCVAYLITRGPMASGELAELAGLTPGALTVAVDRLEKAGFAERVRDQADRRRVLIRPTEKARALARDSWGQAVKEAEAQFAAYTDEQLVLLTEFLKGQVAQQRRNAERVRDSSTWA</sequence>
<protein>
    <submittedName>
        <fullName evidence="2">MarR family transcriptional regulator</fullName>
    </submittedName>
</protein>
<evidence type="ECO:0000259" key="1">
    <source>
        <dbReference type="PROSITE" id="PS50995"/>
    </source>
</evidence>
<dbReference type="Gene3D" id="1.10.10.10">
    <property type="entry name" value="Winged helix-like DNA-binding domain superfamily/Winged helix DNA-binding domain"/>
    <property type="match status" value="1"/>
</dbReference>
<dbReference type="Proteomes" id="UP000295157">
    <property type="component" value="Unassembled WGS sequence"/>
</dbReference>
<dbReference type="GO" id="GO:0006950">
    <property type="term" value="P:response to stress"/>
    <property type="evidence" value="ECO:0007669"/>
    <property type="project" value="TreeGrafter"/>
</dbReference>
<dbReference type="AlphaFoldDB" id="A0A4R4NGI7"/>
<gene>
    <name evidence="2" type="ORF">E1267_11045</name>
</gene>
<dbReference type="PANTHER" id="PTHR33164">
    <property type="entry name" value="TRANSCRIPTIONAL REGULATOR, MARR FAMILY"/>
    <property type="match status" value="1"/>
</dbReference>
<dbReference type="SUPFAM" id="SSF46785">
    <property type="entry name" value="Winged helix' DNA-binding domain"/>
    <property type="match status" value="1"/>
</dbReference>
<proteinExistence type="predicted"/>
<dbReference type="InterPro" id="IPR011991">
    <property type="entry name" value="ArsR-like_HTH"/>
</dbReference>
<accession>A0A4R4NGI7</accession>
<dbReference type="InterPro" id="IPR036388">
    <property type="entry name" value="WH-like_DNA-bd_sf"/>
</dbReference>
<dbReference type="PANTHER" id="PTHR33164:SF106">
    <property type="entry name" value="TRANSCRIPTIONAL REGULATORY PROTEIN"/>
    <property type="match status" value="1"/>
</dbReference>
<dbReference type="CDD" id="cd00090">
    <property type="entry name" value="HTH_ARSR"/>
    <property type="match status" value="1"/>
</dbReference>
<evidence type="ECO:0000313" key="3">
    <source>
        <dbReference type="Proteomes" id="UP000295157"/>
    </source>
</evidence>
<comment type="caution">
    <text evidence="2">The sequence shown here is derived from an EMBL/GenBank/DDBJ whole genome shotgun (WGS) entry which is preliminary data.</text>
</comment>
<dbReference type="OrthoDB" id="3173926at2"/>
<dbReference type="Pfam" id="PF12802">
    <property type="entry name" value="MarR_2"/>
    <property type="match status" value="1"/>
</dbReference>
<dbReference type="PROSITE" id="PS50995">
    <property type="entry name" value="HTH_MARR_2"/>
    <property type="match status" value="1"/>
</dbReference>
<reference evidence="2 3" key="1">
    <citation type="submission" date="2019-02" db="EMBL/GenBank/DDBJ databases">
        <title>Draft genome sequences of novel Actinobacteria.</title>
        <authorList>
            <person name="Sahin N."/>
            <person name="Ay H."/>
            <person name="Saygin H."/>
        </authorList>
    </citation>
    <scope>NUCLEOTIDE SEQUENCE [LARGE SCALE GENOMIC DNA]</scope>
    <source>
        <strain evidence="2 3">KC201</strain>
    </source>
</reference>
<dbReference type="EMBL" id="SMJZ01000031">
    <property type="protein sequence ID" value="TDC08145.1"/>
    <property type="molecule type" value="Genomic_DNA"/>
</dbReference>